<dbReference type="RefSeq" id="WP_090238511.1">
    <property type="nucleotide sequence ID" value="NZ_FOQL01000001.1"/>
</dbReference>
<evidence type="ECO:0000313" key="5">
    <source>
        <dbReference type="Proteomes" id="UP000243606"/>
    </source>
</evidence>
<evidence type="ECO:0000256" key="1">
    <source>
        <dbReference type="SAM" id="Coils"/>
    </source>
</evidence>
<reference evidence="5" key="1">
    <citation type="submission" date="2016-10" db="EMBL/GenBank/DDBJ databases">
        <authorList>
            <person name="Varghese N."/>
            <person name="Submissions S."/>
        </authorList>
    </citation>
    <scope>NUCLEOTIDE SEQUENCE [LARGE SCALE GENOMIC DNA]</scope>
    <source>
        <strain evidence="5">LMG 24016</strain>
    </source>
</reference>
<keyword evidence="2" id="KW-1133">Transmembrane helix</keyword>
<evidence type="ECO:0008006" key="6">
    <source>
        <dbReference type="Google" id="ProtNLM"/>
    </source>
</evidence>
<evidence type="ECO:0000256" key="2">
    <source>
        <dbReference type="SAM" id="Phobius"/>
    </source>
</evidence>
<feature type="coiled-coil region" evidence="1">
    <location>
        <begin position="31"/>
        <end position="91"/>
    </location>
</feature>
<keyword evidence="1" id="KW-0175">Coiled coil</keyword>
<keyword evidence="2" id="KW-0472">Membrane</keyword>
<evidence type="ECO:0000256" key="3">
    <source>
        <dbReference type="SAM" id="SignalP"/>
    </source>
</evidence>
<feature type="signal peptide" evidence="3">
    <location>
        <begin position="1"/>
        <end position="20"/>
    </location>
</feature>
<feature type="chain" id="PRO_5017212734" description="Translation initiation factor 2" evidence="3">
    <location>
        <begin position="21"/>
        <end position="133"/>
    </location>
</feature>
<dbReference type="AlphaFoldDB" id="A0A1I3CXL3"/>
<evidence type="ECO:0000313" key="4">
    <source>
        <dbReference type="EMBL" id="SFH79106.1"/>
    </source>
</evidence>
<feature type="transmembrane region" description="Helical" evidence="2">
    <location>
        <begin position="102"/>
        <end position="121"/>
    </location>
</feature>
<name>A0A1I3CXL3_9PSED</name>
<keyword evidence="2" id="KW-0812">Transmembrane</keyword>
<protein>
    <recommendedName>
        <fullName evidence="6">Translation initiation factor 2</fullName>
    </recommendedName>
</protein>
<sequence>MRSGPLLLLLTLCLPAFVQAEESPQPPLAEATSTQAQIDDLEQRLALSEEQREALGAQLKSTSNEREIAQLQRLRQDNQRLRLELKKAQASAPPPLITAQQMWFATGAGAGLLGVLIGALLRGGRRARREWLN</sequence>
<dbReference type="EMBL" id="FOQL01000001">
    <property type="protein sequence ID" value="SFH79106.1"/>
    <property type="molecule type" value="Genomic_DNA"/>
</dbReference>
<gene>
    <name evidence="4" type="ORF">SAMN05216206_0275</name>
</gene>
<dbReference type="STRING" id="425504.SAMN05216206_0275"/>
<accession>A0A1I3CXL3</accession>
<dbReference type="Proteomes" id="UP000243606">
    <property type="component" value="Unassembled WGS sequence"/>
</dbReference>
<dbReference type="OrthoDB" id="7030625at2"/>
<organism evidence="4 5">
    <name type="scientific">Pseudomonas guineae</name>
    <dbReference type="NCBI Taxonomy" id="425504"/>
    <lineage>
        <taxon>Bacteria</taxon>
        <taxon>Pseudomonadati</taxon>
        <taxon>Pseudomonadota</taxon>
        <taxon>Gammaproteobacteria</taxon>
        <taxon>Pseudomonadales</taxon>
        <taxon>Pseudomonadaceae</taxon>
        <taxon>Pseudomonas</taxon>
    </lineage>
</organism>
<proteinExistence type="predicted"/>
<keyword evidence="5" id="KW-1185">Reference proteome</keyword>
<keyword evidence="3" id="KW-0732">Signal</keyword>